<keyword evidence="1" id="KW-0472">Membrane</keyword>
<protein>
    <submittedName>
        <fullName evidence="2">Recombinase</fullName>
    </submittedName>
</protein>
<keyword evidence="3" id="KW-1185">Reference proteome</keyword>
<dbReference type="PIRSF" id="PIRSF015380">
    <property type="entry name" value="Site-sp_rcmb"/>
    <property type="match status" value="1"/>
</dbReference>
<accession>A0ABS1BSA1</accession>
<feature type="transmembrane region" description="Helical" evidence="1">
    <location>
        <begin position="592"/>
        <end position="622"/>
    </location>
</feature>
<dbReference type="RefSeq" id="WP_200522300.1">
    <property type="nucleotide sequence ID" value="NZ_JAEHNZ010000002.1"/>
</dbReference>
<keyword evidence="1" id="KW-1133">Transmembrane helix</keyword>
<feature type="transmembrane region" description="Helical" evidence="1">
    <location>
        <begin position="483"/>
        <end position="503"/>
    </location>
</feature>
<proteinExistence type="predicted"/>
<reference evidence="2 3" key="1">
    <citation type="journal article" date="2021" name="Pathogens">
        <title>Isolation and Characterization of Kingella bonacorsii sp. nov., A Novel Kingella Species Detected in a Stable Periodontitis Subject.</title>
        <authorList>
            <person name="Antezack A."/>
            <person name="Boxberger M."/>
            <person name="Rolland C."/>
            <person name="Monnet-Corti V."/>
            <person name="La Scola B."/>
        </authorList>
    </citation>
    <scope>NUCLEOTIDE SEQUENCE [LARGE SCALE GENOMIC DNA]</scope>
    <source>
        <strain evidence="2 3">Marseille-Q4569</strain>
    </source>
</reference>
<gene>
    <name evidence="2" type="ORF">JDW22_05935</name>
</gene>
<keyword evidence="1" id="KW-0812">Transmembrane</keyword>
<evidence type="ECO:0000256" key="1">
    <source>
        <dbReference type="SAM" id="Phobius"/>
    </source>
</evidence>
<dbReference type="Pfam" id="PF10136">
    <property type="entry name" value="SpecificRecomb"/>
    <property type="match status" value="1"/>
</dbReference>
<sequence length="673" mass="75420">MIAPKDHTLSEFLAEQVARHNAFNLLQGLAIWLRQRKGKRAQERIHLLITTLQQDPELCAKTAELLAKWLGSLRLYPLLISAGIFSRKGFRDELIARLYEHFNPAYKDPNDLRDVFALLLVNERDARWLREVPEQTWLQLFHLIWQKTPAHQLDTLRRYVRWEGFHAIEMLSIWIAAEALEPDLVRLDPKLLDRDSAFVAFKRETHAWLAAHVQHQAFDDSHLQVMLQQCRDKVEKLRKLGTGSGAGAGASMDVAHLLERLDQTFNRIVLLLTTFADEKPKLANLLHLTGILACATAEQQSVSRLWKRSVGMLARSITQNTSDHGEHYITRSKKEYMGMVRSAAGGGVLIALMALFKIVYVGRHITNPFAYGVAAGLNYGLGFALIFILHFTVATKQPAMTASRFAAAVERSESGHAVNQKLAQLLIDVVRSQVAAVAGNVVVALTLAMLIALVYRFTQGVPILTEAEVAYQIHSVNPWGATLWYAAIAGLWLFCSGIISGFLDNRCDYLNLRMRLRQHPVLKRLLPEKLRGKVADYLHANYGSLMGNVCFGMLLGMTGFVGHALGLPLDIRHVAFSSANIGYAAVAGHEGLWVFIQSVVFVLLIGVVNLIVSFMLTLWVALRSREAKIDSWLGIFQCAWQQIRAQPMNLFYPKDLPADANEQGQGQAEKHGH</sequence>
<dbReference type="Proteomes" id="UP000614058">
    <property type="component" value="Unassembled WGS sequence"/>
</dbReference>
<name>A0ABS1BSA1_9NEIS</name>
<feature type="transmembrane region" description="Helical" evidence="1">
    <location>
        <begin position="545"/>
        <end position="565"/>
    </location>
</feature>
<feature type="transmembrane region" description="Helical" evidence="1">
    <location>
        <begin position="369"/>
        <end position="394"/>
    </location>
</feature>
<feature type="transmembrane region" description="Helical" evidence="1">
    <location>
        <begin position="434"/>
        <end position="455"/>
    </location>
</feature>
<feature type="transmembrane region" description="Helical" evidence="1">
    <location>
        <begin position="343"/>
        <end position="363"/>
    </location>
</feature>
<comment type="caution">
    <text evidence="2">The sequence shown here is derived from an EMBL/GenBank/DDBJ whole genome shotgun (WGS) entry which is preliminary data.</text>
</comment>
<dbReference type="InterPro" id="IPR011385">
    <property type="entry name" value="Site-sp_rcmbase"/>
</dbReference>
<dbReference type="EMBL" id="JAEHNZ010000002">
    <property type="protein sequence ID" value="MBK0396128.1"/>
    <property type="molecule type" value="Genomic_DNA"/>
</dbReference>
<evidence type="ECO:0000313" key="2">
    <source>
        <dbReference type="EMBL" id="MBK0396128.1"/>
    </source>
</evidence>
<evidence type="ECO:0000313" key="3">
    <source>
        <dbReference type="Proteomes" id="UP000614058"/>
    </source>
</evidence>
<organism evidence="2 3">
    <name type="scientific">Kingella bonacorsii</name>
    <dbReference type="NCBI Taxonomy" id="2796361"/>
    <lineage>
        <taxon>Bacteria</taxon>
        <taxon>Pseudomonadati</taxon>
        <taxon>Pseudomonadota</taxon>
        <taxon>Betaproteobacteria</taxon>
        <taxon>Neisseriales</taxon>
        <taxon>Neisseriaceae</taxon>
        <taxon>Kingella</taxon>
    </lineage>
</organism>